<dbReference type="SUPFAM" id="SSF90188">
    <property type="entry name" value="Somatomedin B domain"/>
    <property type="match status" value="1"/>
</dbReference>
<evidence type="ECO:0000256" key="2">
    <source>
        <dbReference type="SAM" id="Phobius"/>
    </source>
</evidence>
<keyword evidence="5" id="KW-1185">Reference proteome</keyword>
<dbReference type="InterPro" id="IPR036024">
    <property type="entry name" value="Somatomedin_B-like_dom_sf"/>
</dbReference>
<gene>
    <name evidence="4" type="ORF">PoB_003376100</name>
</gene>
<keyword evidence="2" id="KW-0812">Transmembrane</keyword>
<evidence type="ECO:0000259" key="3">
    <source>
        <dbReference type="PROSITE" id="PS50958"/>
    </source>
</evidence>
<protein>
    <recommendedName>
        <fullName evidence="3">SMB domain-containing protein</fullName>
    </recommendedName>
</protein>
<keyword evidence="1" id="KW-1015">Disulfide bond</keyword>
<name>A0AAV4A7R1_9GAST</name>
<dbReference type="PROSITE" id="PS50958">
    <property type="entry name" value="SMB_2"/>
    <property type="match status" value="1"/>
</dbReference>
<dbReference type="Pfam" id="PF01033">
    <property type="entry name" value="Somatomedin_B"/>
    <property type="match status" value="1"/>
</dbReference>
<dbReference type="EMBL" id="BLXT01003854">
    <property type="protein sequence ID" value="GFO07256.1"/>
    <property type="molecule type" value="Genomic_DNA"/>
</dbReference>
<reference evidence="4 5" key="1">
    <citation type="journal article" date="2021" name="Elife">
        <title>Chloroplast acquisition without the gene transfer in kleptoplastic sea slugs, Plakobranchus ocellatus.</title>
        <authorList>
            <person name="Maeda T."/>
            <person name="Takahashi S."/>
            <person name="Yoshida T."/>
            <person name="Shimamura S."/>
            <person name="Takaki Y."/>
            <person name="Nagai Y."/>
            <person name="Toyoda A."/>
            <person name="Suzuki Y."/>
            <person name="Arimoto A."/>
            <person name="Ishii H."/>
            <person name="Satoh N."/>
            <person name="Nishiyama T."/>
            <person name="Hasebe M."/>
            <person name="Maruyama T."/>
            <person name="Minagawa J."/>
            <person name="Obokata J."/>
            <person name="Shigenobu S."/>
        </authorList>
    </citation>
    <scope>NUCLEOTIDE SEQUENCE [LARGE SCALE GENOMIC DNA]</scope>
</reference>
<keyword evidence="2" id="KW-0472">Membrane</keyword>
<dbReference type="AlphaFoldDB" id="A0AAV4A7R1"/>
<organism evidence="4 5">
    <name type="scientific">Plakobranchus ocellatus</name>
    <dbReference type="NCBI Taxonomy" id="259542"/>
    <lineage>
        <taxon>Eukaryota</taxon>
        <taxon>Metazoa</taxon>
        <taxon>Spiralia</taxon>
        <taxon>Lophotrochozoa</taxon>
        <taxon>Mollusca</taxon>
        <taxon>Gastropoda</taxon>
        <taxon>Heterobranchia</taxon>
        <taxon>Euthyneura</taxon>
        <taxon>Panpulmonata</taxon>
        <taxon>Sacoglossa</taxon>
        <taxon>Placobranchoidea</taxon>
        <taxon>Plakobranchidae</taxon>
        <taxon>Plakobranchus</taxon>
    </lineage>
</organism>
<comment type="caution">
    <text evidence="4">The sequence shown here is derived from an EMBL/GenBank/DDBJ whole genome shotgun (WGS) entry which is preliminary data.</text>
</comment>
<evidence type="ECO:0000313" key="5">
    <source>
        <dbReference type="Proteomes" id="UP000735302"/>
    </source>
</evidence>
<feature type="transmembrane region" description="Helical" evidence="2">
    <location>
        <begin position="239"/>
        <end position="257"/>
    </location>
</feature>
<feature type="domain" description="SMB" evidence="3">
    <location>
        <begin position="120"/>
        <end position="164"/>
    </location>
</feature>
<dbReference type="InterPro" id="IPR001212">
    <property type="entry name" value="Somatomedin_B_dom"/>
</dbReference>
<keyword evidence="2" id="KW-1133">Transmembrane helix</keyword>
<dbReference type="Proteomes" id="UP000735302">
    <property type="component" value="Unassembled WGS sequence"/>
</dbReference>
<sequence length="531" mass="59305">MYLFVYKIEGLNPSEDLLSRSGHHENTFKNHETSKFEKTLESISLLNSSAVKDLHSGSELFKESTANYQTVSTDIFLNVNLSSAKSYHETECQNVLTSFAYGANVCGAPDVDTFLEVAKINYTCSDRCGKTLEFGPFIGCACDERCVIYMDCCRDMPKICPHTYARGKNLYSQVEGLGSECVDSTFAAVYPATHNEGTRSLTTSTGYPYTMPASYLGEKPLAFPVGQRMVKKYFQSLRLFYVVDLAFSIFFLNYAAFLSHGITGSKPVFISKIATLDCLNGSLIAQRSSSAAQLLPWCSMEALNDVHTPFHRVCQPNDIVFCPCAENLIIGDRLRDTCQGHNNVMPLFERFRRSSYFRGYLNFFNGKVCEMMALRPGSYVKPVKKREAMKIRLTPVLVSDSVDMDMVGEIDKLVTRNPREYILEMTHATEYRLRCPRLTSSISDCELLECAQGAVKLNVQAHHSQARGGKCIRPVMAVATRPGVLTALPACSCMRIISALSSVGRWTMRPQGVCSFDNTLFHQGELPVHME</sequence>
<evidence type="ECO:0000313" key="4">
    <source>
        <dbReference type="EMBL" id="GFO07256.1"/>
    </source>
</evidence>
<evidence type="ECO:0000256" key="1">
    <source>
        <dbReference type="ARBA" id="ARBA00023157"/>
    </source>
</evidence>
<accession>A0AAV4A7R1</accession>
<proteinExistence type="predicted"/>
<dbReference type="Gene3D" id="4.10.410.20">
    <property type="match status" value="1"/>
</dbReference>